<comment type="caution">
    <text evidence="2">The sequence shown here is derived from an EMBL/GenBank/DDBJ whole genome shotgun (WGS) entry which is preliminary data.</text>
</comment>
<name>A0A3A3FZJ8_9BURK</name>
<protein>
    <submittedName>
        <fullName evidence="2">PIN domain-containing protein</fullName>
    </submittedName>
</protein>
<sequence length="146" mass="16307">MTKIIVDSCVFINALKEDSDHRDECRAFLEALPRSGQIMTMPAHGWFEVWCNLKRIETIDKKFSGVSINGQWQFPVELIHIDAEFINKYGNVEIPYAKAGDHIYVVVAYVNGYTLVTTDNGMAKVARSIGVTVLTPAEYLASGHLA</sequence>
<organism evidence="2 3">
    <name type="scientific">Noviherbaspirillum sedimenti</name>
    <dbReference type="NCBI Taxonomy" id="2320865"/>
    <lineage>
        <taxon>Bacteria</taxon>
        <taxon>Pseudomonadati</taxon>
        <taxon>Pseudomonadota</taxon>
        <taxon>Betaproteobacteria</taxon>
        <taxon>Burkholderiales</taxon>
        <taxon>Oxalobacteraceae</taxon>
        <taxon>Noviherbaspirillum</taxon>
    </lineage>
</organism>
<evidence type="ECO:0000259" key="1">
    <source>
        <dbReference type="Pfam" id="PF01850"/>
    </source>
</evidence>
<evidence type="ECO:0000313" key="3">
    <source>
        <dbReference type="Proteomes" id="UP000266327"/>
    </source>
</evidence>
<dbReference type="AlphaFoldDB" id="A0A3A3FZJ8"/>
<dbReference type="RefSeq" id="WP_119784260.1">
    <property type="nucleotide sequence ID" value="NZ_QYUQ01000002.1"/>
</dbReference>
<evidence type="ECO:0000313" key="2">
    <source>
        <dbReference type="EMBL" id="RJG00805.1"/>
    </source>
</evidence>
<dbReference type="Proteomes" id="UP000266327">
    <property type="component" value="Unassembled WGS sequence"/>
</dbReference>
<gene>
    <name evidence="2" type="ORF">D3878_03740</name>
</gene>
<dbReference type="Gene3D" id="3.40.50.1010">
    <property type="entry name" value="5'-nuclease"/>
    <property type="match status" value="1"/>
</dbReference>
<feature type="domain" description="PIN" evidence="1">
    <location>
        <begin position="4"/>
        <end position="127"/>
    </location>
</feature>
<dbReference type="EMBL" id="QYUQ01000002">
    <property type="protein sequence ID" value="RJG00805.1"/>
    <property type="molecule type" value="Genomic_DNA"/>
</dbReference>
<dbReference type="Pfam" id="PF01850">
    <property type="entry name" value="PIN"/>
    <property type="match status" value="1"/>
</dbReference>
<dbReference type="InterPro" id="IPR002716">
    <property type="entry name" value="PIN_dom"/>
</dbReference>
<dbReference type="SUPFAM" id="SSF88723">
    <property type="entry name" value="PIN domain-like"/>
    <property type="match status" value="1"/>
</dbReference>
<reference evidence="3" key="1">
    <citation type="submission" date="2018-09" db="EMBL/GenBank/DDBJ databases">
        <authorList>
            <person name="Zhu H."/>
        </authorList>
    </citation>
    <scope>NUCLEOTIDE SEQUENCE [LARGE SCALE GENOMIC DNA]</scope>
    <source>
        <strain evidence="3">K1S02-23</strain>
    </source>
</reference>
<keyword evidence="3" id="KW-1185">Reference proteome</keyword>
<accession>A0A3A3FZJ8</accession>
<proteinExistence type="predicted"/>
<dbReference type="InterPro" id="IPR029060">
    <property type="entry name" value="PIN-like_dom_sf"/>
</dbReference>